<proteinExistence type="predicted"/>
<dbReference type="Proteomes" id="UP000824193">
    <property type="component" value="Unassembled WGS sequence"/>
</dbReference>
<evidence type="ECO:0000313" key="4">
    <source>
        <dbReference type="Proteomes" id="UP000824193"/>
    </source>
</evidence>
<protein>
    <submittedName>
        <fullName evidence="3">MFS transporter</fullName>
    </submittedName>
</protein>
<dbReference type="AlphaFoldDB" id="A0A9D1V5Z1"/>
<feature type="transmembrane region" description="Helical" evidence="2">
    <location>
        <begin position="266"/>
        <end position="284"/>
    </location>
</feature>
<feature type="transmembrane region" description="Helical" evidence="2">
    <location>
        <begin position="130"/>
        <end position="150"/>
    </location>
</feature>
<dbReference type="Pfam" id="PF07690">
    <property type="entry name" value="MFS_1"/>
    <property type="match status" value="1"/>
</dbReference>
<evidence type="ECO:0000256" key="2">
    <source>
        <dbReference type="SAM" id="Phobius"/>
    </source>
</evidence>
<name>A0A9D1V5Z1_9FIRM</name>
<evidence type="ECO:0000313" key="3">
    <source>
        <dbReference type="EMBL" id="HIX06558.1"/>
    </source>
</evidence>
<dbReference type="GO" id="GO:0005886">
    <property type="term" value="C:plasma membrane"/>
    <property type="evidence" value="ECO:0007669"/>
    <property type="project" value="UniProtKB-SubCell"/>
</dbReference>
<organism evidence="3 4">
    <name type="scientific">Candidatus Allofournierella pullicola</name>
    <dbReference type="NCBI Taxonomy" id="2838596"/>
    <lineage>
        <taxon>Bacteria</taxon>
        <taxon>Bacillati</taxon>
        <taxon>Bacillota</taxon>
        <taxon>Clostridia</taxon>
        <taxon>Eubacteriales</taxon>
        <taxon>Oscillospiraceae</taxon>
        <taxon>Allofournierella</taxon>
    </lineage>
</organism>
<dbReference type="InterPro" id="IPR011701">
    <property type="entry name" value="MFS"/>
</dbReference>
<comment type="caution">
    <text evidence="3">The sequence shown here is derived from an EMBL/GenBank/DDBJ whole genome shotgun (WGS) entry which is preliminary data.</text>
</comment>
<reference evidence="3" key="2">
    <citation type="submission" date="2021-04" db="EMBL/GenBank/DDBJ databases">
        <authorList>
            <person name="Gilroy R."/>
        </authorList>
    </citation>
    <scope>NUCLEOTIDE SEQUENCE</scope>
    <source>
        <strain evidence="3">2239</strain>
    </source>
</reference>
<dbReference type="InterPro" id="IPR053160">
    <property type="entry name" value="MFS_DHA3_Transporter"/>
</dbReference>
<gene>
    <name evidence="3" type="ORF">H9865_10770</name>
</gene>
<keyword evidence="2" id="KW-0472">Membrane</keyword>
<dbReference type="PANTHER" id="PTHR23530:SF1">
    <property type="entry name" value="PERMEASE, MAJOR FACILITATOR SUPERFAMILY-RELATED"/>
    <property type="match status" value="1"/>
</dbReference>
<reference evidence="3" key="1">
    <citation type="journal article" date="2021" name="PeerJ">
        <title>Extensive microbial diversity within the chicken gut microbiome revealed by metagenomics and culture.</title>
        <authorList>
            <person name="Gilroy R."/>
            <person name="Ravi A."/>
            <person name="Getino M."/>
            <person name="Pursley I."/>
            <person name="Horton D.L."/>
            <person name="Alikhan N.F."/>
            <person name="Baker D."/>
            <person name="Gharbi K."/>
            <person name="Hall N."/>
            <person name="Watson M."/>
            <person name="Adriaenssens E.M."/>
            <person name="Foster-Nyarko E."/>
            <person name="Jarju S."/>
            <person name="Secka A."/>
            <person name="Antonio M."/>
            <person name="Oren A."/>
            <person name="Chaudhuri R.R."/>
            <person name="La Ragione R."/>
            <person name="Hildebrand F."/>
            <person name="Pallen M.J."/>
        </authorList>
    </citation>
    <scope>NUCLEOTIDE SEQUENCE</scope>
    <source>
        <strain evidence="3">2239</strain>
    </source>
</reference>
<accession>A0A9D1V5Z1</accession>
<feature type="transmembrane region" description="Helical" evidence="2">
    <location>
        <begin position="240"/>
        <end position="259"/>
    </location>
</feature>
<sequence length="376" mass="39361">MLKRNIFCMYAISLLQGMVFYAPVATLYRRAAGVSVFEISVIEAVSLALCVALEVPWGYLADRLGYRRTMVLCSVLYFISKLVFWQADSFGDFLAERVLLAVVQSGISGVDSAVLYLSCRGQDSLRVFSVYNALSMAGLVAAGGVFALLPADSYRLSALLTAGSYALALVFALGLREVRDPEPAPSRGSFAAAARQALGGGVLPLLAGAALLAEVCQVATVFLNQLKYEACGMGQQAMSAAYVAASLLGLAGAFSPALARRLGRRGAAVFCALVCLAGCGVLAVTAFAPAAVASVLALRTSSSLLAPLTDEERNRRLHTKDRASALSVQAMVMECFAIGTNLALGALAQRSLAAAFVFGALLSAAGLGLLLYRRRA</sequence>
<dbReference type="PANTHER" id="PTHR23530">
    <property type="entry name" value="TRANSPORT PROTEIN-RELATED"/>
    <property type="match status" value="1"/>
</dbReference>
<evidence type="ECO:0000256" key="1">
    <source>
        <dbReference type="ARBA" id="ARBA00004651"/>
    </source>
</evidence>
<feature type="transmembrane region" description="Helical" evidence="2">
    <location>
        <begin position="197"/>
        <end position="220"/>
    </location>
</feature>
<feature type="transmembrane region" description="Helical" evidence="2">
    <location>
        <begin position="7"/>
        <end position="28"/>
    </location>
</feature>
<dbReference type="SUPFAM" id="SSF103473">
    <property type="entry name" value="MFS general substrate transporter"/>
    <property type="match status" value="1"/>
</dbReference>
<keyword evidence="2" id="KW-0812">Transmembrane</keyword>
<dbReference type="Gene3D" id="1.20.1250.20">
    <property type="entry name" value="MFS general substrate transporter like domains"/>
    <property type="match status" value="1"/>
</dbReference>
<keyword evidence="2" id="KW-1133">Transmembrane helix</keyword>
<feature type="transmembrane region" description="Helical" evidence="2">
    <location>
        <begin position="34"/>
        <end position="57"/>
    </location>
</feature>
<feature type="transmembrane region" description="Helical" evidence="2">
    <location>
        <begin position="156"/>
        <end position="176"/>
    </location>
</feature>
<dbReference type="CDD" id="cd06174">
    <property type="entry name" value="MFS"/>
    <property type="match status" value="1"/>
</dbReference>
<dbReference type="EMBL" id="DXFW01000037">
    <property type="protein sequence ID" value="HIX06558.1"/>
    <property type="molecule type" value="Genomic_DNA"/>
</dbReference>
<dbReference type="InterPro" id="IPR036259">
    <property type="entry name" value="MFS_trans_sf"/>
</dbReference>
<feature type="transmembrane region" description="Helical" evidence="2">
    <location>
        <begin position="353"/>
        <end position="372"/>
    </location>
</feature>
<comment type="subcellular location">
    <subcellularLocation>
        <location evidence="1">Cell membrane</location>
        <topology evidence="1">Multi-pass membrane protein</topology>
    </subcellularLocation>
</comment>
<dbReference type="GO" id="GO:0022857">
    <property type="term" value="F:transmembrane transporter activity"/>
    <property type="evidence" value="ECO:0007669"/>
    <property type="project" value="InterPro"/>
</dbReference>